<dbReference type="AlphaFoldDB" id="A0A2S3HDT7"/>
<name>A0A2S3HDT7_9POAL</name>
<dbReference type="Proteomes" id="UP000243499">
    <property type="component" value="Chromosome 3"/>
</dbReference>
<evidence type="ECO:0000313" key="1">
    <source>
        <dbReference type="EMBL" id="PAN20869.2"/>
    </source>
</evidence>
<dbReference type="Gramene" id="PAN20869">
    <property type="protein sequence ID" value="PAN20869"/>
    <property type="gene ID" value="PAHAL_3G415700"/>
</dbReference>
<organism evidence="1">
    <name type="scientific">Panicum hallii</name>
    <dbReference type="NCBI Taxonomy" id="206008"/>
    <lineage>
        <taxon>Eukaryota</taxon>
        <taxon>Viridiplantae</taxon>
        <taxon>Streptophyta</taxon>
        <taxon>Embryophyta</taxon>
        <taxon>Tracheophyta</taxon>
        <taxon>Spermatophyta</taxon>
        <taxon>Magnoliopsida</taxon>
        <taxon>Liliopsida</taxon>
        <taxon>Poales</taxon>
        <taxon>Poaceae</taxon>
        <taxon>PACMAD clade</taxon>
        <taxon>Panicoideae</taxon>
        <taxon>Panicodae</taxon>
        <taxon>Paniceae</taxon>
        <taxon>Panicinae</taxon>
        <taxon>Panicum</taxon>
        <taxon>Panicum sect. Panicum</taxon>
    </lineage>
</organism>
<gene>
    <name evidence="1" type="ORF">PAHAL_3G415700</name>
</gene>
<proteinExistence type="predicted"/>
<sequence>MDRLIRLFHGGTMKENGEFENISENLELFDGPPCFKDLVGRVTSKFVCRGDEVQLRGHFDCGKARPHYVVMKLNSESHLNQYKEVVERWYVGRLSLAYCVCLVHMKITHPLWSRT</sequence>
<protein>
    <submittedName>
        <fullName evidence="1">Uncharacterized protein</fullName>
    </submittedName>
</protein>
<dbReference type="EMBL" id="CM008048">
    <property type="protein sequence ID" value="PAN20869.2"/>
    <property type="molecule type" value="Genomic_DNA"/>
</dbReference>
<accession>A0A2S3HDT7</accession>
<reference evidence="1" key="1">
    <citation type="submission" date="2018-04" db="EMBL/GenBank/DDBJ databases">
        <title>WGS assembly of Panicum hallii.</title>
        <authorList>
            <person name="Lovell J."/>
            <person name="Jenkins J."/>
            <person name="Lowry D."/>
            <person name="Mamidi S."/>
            <person name="Sreedasyam A."/>
            <person name="Weng X."/>
            <person name="Barry K."/>
            <person name="Bonette J."/>
            <person name="Campitelli B."/>
            <person name="Daum C."/>
            <person name="Gordon S."/>
            <person name="Gould B."/>
            <person name="Lipzen A."/>
            <person name="Macqueen A."/>
            <person name="Palacio-Mejia J."/>
            <person name="Plott C."/>
            <person name="Shakirov E."/>
            <person name="Shu S."/>
            <person name="Yoshinaga Y."/>
            <person name="Zane M."/>
            <person name="Rokhsar D."/>
            <person name="Grimwood J."/>
            <person name="Schmutz J."/>
            <person name="Juenger T."/>
        </authorList>
    </citation>
    <scope>NUCLEOTIDE SEQUENCE [LARGE SCALE GENOMIC DNA]</scope>
    <source>
        <strain evidence="1">FIL2</strain>
    </source>
</reference>